<dbReference type="EMBL" id="QNGE01001299">
    <property type="protein sequence ID" value="KAA3677902.1"/>
    <property type="molecule type" value="Genomic_DNA"/>
</dbReference>
<reference evidence="2 3" key="1">
    <citation type="journal article" date="2019" name="Gigascience">
        <title>Whole-genome sequence of the oriental lung fluke Paragonimus westermani.</title>
        <authorList>
            <person name="Oey H."/>
            <person name="Zakrzewski M."/>
            <person name="Narain K."/>
            <person name="Devi K.R."/>
            <person name="Agatsuma T."/>
            <person name="Nawaratna S."/>
            <person name="Gobert G.N."/>
            <person name="Jones M.K."/>
            <person name="Ragan M.A."/>
            <person name="McManus D.P."/>
            <person name="Krause L."/>
        </authorList>
    </citation>
    <scope>NUCLEOTIDE SEQUENCE [LARGE SCALE GENOMIC DNA]</scope>
    <source>
        <strain evidence="2 3">IND2009</strain>
    </source>
</reference>
<comment type="caution">
    <text evidence="2">The sequence shown here is derived from an EMBL/GenBank/DDBJ whole genome shotgun (WGS) entry which is preliminary data.</text>
</comment>
<gene>
    <name evidence="2" type="ORF">DEA37_0005124</name>
</gene>
<dbReference type="Proteomes" id="UP000324629">
    <property type="component" value="Unassembled WGS sequence"/>
</dbReference>
<keyword evidence="3" id="KW-1185">Reference proteome</keyword>
<dbReference type="AlphaFoldDB" id="A0A5J4NQU1"/>
<protein>
    <submittedName>
        <fullName evidence="2">Uncharacterized protein</fullName>
    </submittedName>
</protein>
<keyword evidence="1" id="KW-1133">Transmembrane helix</keyword>
<organism evidence="2 3">
    <name type="scientific">Paragonimus westermani</name>
    <dbReference type="NCBI Taxonomy" id="34504"/>
    <lineage>
        <taxon>Eukaryota</taxon>
        <taxon>Metazoa</taxon>
        <taxon>Spiralia</taxon>
        <taxon>Lophotrochozoa</taxon>
        <taxon>Platyhelminthes</taxon>
        <taxon>Trematoda</taxon>
        <taxon>Digenea</taxon>
        <taxon>Plagiorchiida</taxon>
        <taxon>Troglotremata</taxon>
        <taxon>Troglotrematidae</taxon>
        <taxon>Paragonimus</taxon>
    </lineage>
</organism>
<keyword evidence="1" id="KW-0812">Transmembrane</keyword>
<evidence type="ECO:0000313" key="2">
    <source>
        <dbReference type="EMBL" id="KAA3677902.1"/>
    </source>
</evidence>
<proteinExistence type="predicted"/>
<evidence type="ECO:0000256" key="1">
    <source>
        <dbReference type="SAM" id="Phobius"/>
    </source>
</evidence>
<keyword evidence="1" id="KW-0472">Membrane</keyword>
<name>A0A5J4NQU1_9TREM</name>
<feature type="transmembrane region" description="Helical" evidence="1">
    <location>
        <begin position="7"/>
        <end position="25"/>
    </location>
</feature>
<evidence type="ECO:0000313" key="3">
    <source>
        <dbReference type="Proteomes" id="UP000324629"/>
    </source>
</evidence>
<sequence>MFGFDKFAIIYLWIYGLIIVIYLSTANSTFRNGDMCRYRLRKRELTETTRNDRKPCCLPDSWKARFIVHSVMGGKHLSRVDHGAFRMRRWPDGSVQSAILVVGKSIASPEFCYLNTSIGAEITEVLCPNDKVACLHAPYLGEPRCLTETNGYRLKRSKPATGTGRIKQTWFIDRINRLYGTIERHIYHVVRQYGLCRLLTYQIQWGNYVLPWKTCRIFVRMEKTFNPVSGTFELNFDHNITDQLLFC</sequence>
<accession>A0A5J4NQU1</accession>